<organism evidence="3 4">
    <name type="scientific">Vitis vinifera</name>
    <name type="common">Grape</name>
    <dbReference type="NCBI Taxonomy" id="29760"/>
    <lineage>
        <taxon>Eukaryota</taxon>
        <taxon>Viridiplantae</taxon>
        <taxon>Streptophyta</taxon>
        <taxon>Embryophyta</taxon>
        <taxon>Tracheophyta</taxon>
        <taxon>Spermatophyta</taxon>
        <taxon>Magnoliopsida</taxon>
        <taxon>eudicotyledons</taxon>
        <taxon>Gunneridae</taxon>
        <taxon>Pentapetalae</taxon>
        <taxon>rosids</taxon>
        <taxon>Vitales</taxon>
        <taxon>Vitaceae</taxon>
        <taxon>Viteae</taxon>
        <taxon>Vitis</taxon>
    </lineage>
</organism>
<comment type="caution">
    <text evidence="3">The sequence shown here is derived from an EMBL/GenBank/DDBJ whole genome shotgun (WGS) entry which is preliminary data.</text>
</comment>
<dbReference type="EMBL" id="QGNW01000041">
    <property type="protein sequence ID" value="RVX08459.1"/>
    <property type="molecule type" value="Genomic_DNA"/>
</dbReference>
<protein>
    <submittedName>
        <fullName evidence="3">IST1-like protein</fullName>
    </submittedName>
</protein>
<dbReference type="PANTHER" id="PTHR12161:SF44">
    <property type="entry name" value="REGULATOR OF VPS4 ACTIVITY IN THE MVB PATHWAY PROTEIN"/>
    <property type="match status" value="1"/>
</dbReference>
<gene>
    <name evidence="3" type="primary">DDB_G0289029_6</name>
    <name evidence="3" type="ORF">CK203_014050</name>
</gene>
<feature type="compositionally biased region" description="Polar residues" evidence="2">
    <location>
        <begin position="555"/>
        <end position="570"/>
    </location>
</feature>
<dbReference type="InterPro" id="IPR042277">
    <property type="entry name" value="IST1-like"/>
</dbReference>
<feature type="compositionally biased region" description="Basic and acidic residues" evidence="2">
    <location>
        <begin position="367"/>
        <end position="381"/>
    </location>
</feature>
<proteinExistence type="inferred from homology"/>
<dbReference type="AlphaFoldDB" id="A0A438JHM7"/>
<dbReference type="PANTHER" id="PTHR12161">
    <property type="entry name" value="IST1 FAMILY MEMBER"/>
    <property type="match status" value="1"/>
</dbReference>
<dbReference type="GO" id="GO:0015031">
    <property type="term" value="P:protein transport"/>
    <property type="evidence" value="ECO:0007669"/>
    <property type="project" value="InterPro"/>
</dbReference>
<feature type="region of interest" description="Disordered" evidence="2">
    <location>
        <begin position="498"/>
        <end position="570"/>
    </location>
</feature>
<feature type="region of interest" description="Disordered" evidence="2">
    <location>
        <begin position="363"/>
        <end position="395"/>
    </location>
</feature>
<evidence type="ECO:0000313" key="3">
    <source>
        <dbReference type="EMBL" id="RVX08459.1"/>
    </source>
</evidence>
<accession>A0A438JHM7</accession>
<dbReference type="FunFam" id="1.20.1260.60:FF:000002">
    <property type="entry name" value="Vacuolar protein sorting-associated protein IST1"/>
    <property type="match status" value="1"/>
</dbReference>
<dbReference type="Proteomes" id="UP000288805">
    <property type="component" value="Unassembled WGS sequence"/>
</dbReference>
<sequence length="656" mass="75086">MFDILFGWRKASKCKKLIMRIQCRLKLLKNKRCCIVRQLREDVAELLKNGHQDVAFKRAEQLFKDESIVAVYELLDHFCEFITINLSYIRRHKDCPNDINEAISSLIFASARCGDLPELRAIRKLFGERYGQRFAMSAVELYPGNLVNCQVKENLSIKSVSDDMKHRLVDEIARSNSLQQLPLALEYGSELQQQQMKEYEIQASNVKEMDGKSIFVDSSTNKKKIMSGQCHSYQDSGISCSTSSSSVVSHFFPRKSESQMHKKAEKVENFPQPYSPFSIRSHCSIDAAALEQEKERVDAKSSSESSYQFPEEEVVYLDDIEEFQSPRTKDSSFQDQRLFMFNSFRLPKGEIFEADHNESSIEQYDSWNKEGSGRSRKTEKAVRKKLRKRSMHQENQNIKDMEYEVYYDGSFNSSPDHGHRYHDQRKHQKKIIKNACCEGVGSNFVTGEGRYDQLRSYSRGNHNCELAADCSLENPCYFSASDGKDKLEVPAGKQKRMTTLFQDGEPKNPEMKRASLPQKDGRNHKSGATLDGAHSVQQPQKQSKKAERVEGRSDNLGSQGSCNGTMTSPWTKMAQSPYVRAMTMPPERTQDNCTDNILRSNSFPLQQPNHLSHVHPKLPDYDDLEAKFTALKKAYLQTKEPTTTSLKSMKNKGRSP</sequence>
<dbReference type="Gene3D" id="1.20.1260.60">
    <property type="entry name" value="Vacuolar protein sorting-associated protein Ist1"/>
    <property type="match status" value="1"/>
</dbReference>
<dbReference type="InterPro" id="IPR005061">
    <property type="entry name" value="Ist1"/>
</dbReference>
<evidence type="ECO:0000256" key="2">
    <source>
        <dbReference type="SAM" id="MobiDB-lite"/>
    </source>
</evidence>
<comment type="similarity">
    <text evidence="1">Belongs to the IST1 family.</text>
</comment>
<evidence type="ECO:0000256" key="1">
    <source>
        <dbReference type="ARBA" id="ARBA00005536"/>
    </source>
</evidence>
<evidence type="ECO:0000313" key="4">
    <source>
        <dbReference type="Proteomes" id="UP000288805"/>
    </source>
</evidence>
<feature type="compositionally biased region" description="Basic and acidic residues" evidence="2">
    <location>
        <begin position="544"/>
        <end position="553"/>
    </location>
</feature>
<reference evidence="3 4" key="1">
    <citation type="journal article" date="2018" name="PLoS Genet.">
        <title>Population sequencing reveals clonal diversity and ancestral inbreeding in the grapevine cultivar Chardonnay.</title>
        <authorList>
            <person name="Roach M.J."/>
            <person name="Johnson D.L."/>
            <person name="Bohlmann J."/>
            <person name="van Vuuren H.J."/>
            <person name="Jones S.J."/>
            <person name="Pretorius I.S."/>
            <person name="Schmidt S.A."/>
            <person name="Borneman A.R."/>
        </authorList>
    </citation>
    <scope>NUCLEOTIDE SEQUENCE [LARGE SCALE GENOMIC DNA]</scope>
    <source>
        <strain evidence="4">cv. Chardonnay</strain>
        <tissue evidence="3">Leaf</tissue>
    </source>
</reference>
<feature type="compositionally biased region" description="Basic and acidic residues" evidence="2">
    <location>
        <begin position="504"/>
        <end position="523"/>
    </location>
</feature>
<name>A0A438JHM7_VITVI</name>
<dbReference type="Pfam" id="PF03398">
    <property type="entry name" value="Ist1"/>
    <property type="match status" value="1"/>
</dbReference>